<sequence>MEQEYLPGDTPQQRLQDLMKEYKITQAELASKIGVTESSISRFLNGTKNKLTIEQIISIARIFNVSSDFLLCLTNVPDKKNYDISELGLSAEAARNLYTGRVNPEVVSRLIENRRFAQLTSMIALYFDETMASGFSAQNQILQSLSSMLLMTGKEQPEIRKATQQAAQAVSLNKVPVFQADLTNIQNQFMAVLREIKKEMTSGEGISQNMTKELTEQMFSELTKGQDLHHPSVSPEQLAAMVVQPISQMGLAEDESLVELQQALLHMMESMQPKQSDENDDQ</sequence>
<protein>
    <submittedName>
        <fullName evidence="2">Helix-turn-helix transcriptional regulator</fullName>
    </submittedName>
</protein>
<organism evidence="2 3">
    <name type="scientific">Pseudoflavonifractor gallinarum</name>
    <dbReference type="NCBI Taxonomy" id="2779352"/>
    <lineage>
        <taxon>Bacteria</taxon>
        <taxon>Bacillati</taxon>
        <taxon>Bacillota</taxon>
        <taxon>Clostridia</taxon>
        <taxon>Eubacteriales</taxon>
        <taxon>Oscillospiraceae</taxon>
        <taxon>Pseudoflavonifractor</taxon>
    </lineage>
</organism>
<dbReference type="Pfam" id="PF01381">
    <property type="entry name" value="HTH_3"/>
    <property type="match status" value="1"/>
</dbReference>
<accession>A0ABR9RDQ7</accession>
<evidence type="ECO:0000313" key="2">
    <source>
        <dbReference type="EMBL" id="MBE5056438.1"/>
    </source>
</evidence>
<evidence type="ECO:0000313" key="3">
    <source>
        <dbReference type="Proteomes" id="UP000806211"/>
    </source>
</evidence>
<proteinExistence type="predicted"/>
<keyword evidence="3" id="KW-1185">Reference proteome</keyword>
<dbReference type="Gene3D" id="1.10.260.40">
    <property type="entry name" value="lambda repressor-like DNA-binding domains"/>
    <property type="match status" value="1"/>
</dbReference>
<gene>
    <name evidence="2" type="ORF">INF37_10595</name>
</gene>
<evidence type="ECO:0000259" key="1">
    <source>
        <dbReference type="PROSITE" id="PS50943"/>
    </source>
</evidence>
<dbReference type="SMART" id="SM00530">
    <property type="entry name" value="HTH_XRE"/>
    <property type="match status" value="1"/>
</dbReference>
<dbReference type="SUPFAM" id="SSF47413">
    <property type="entry name" value="lambda repressor-like DNA-binding domains"/>
    <property type="match status" value="1"/>
</dbReference>
<dbReference type="InterPro" id="IPR001387">
    <property type="entry name" value="Cro/C1-type_HTH"/>
</dbReference>
<dbReference type="PROSITE" id="PS50943">
    <property type="entry name" value="HTH_CROC1"/>
    <property type="match status" value="1"/>
</dbReference>
<dbReference type="CDD" id="cd00093">
    <property type="entry name" value="HTH_XRE"/>
    <property type="match status" value="1"/>
</dbReference>
<comment type="caution">
    <text evidence="2">The sequence shown here is derived from an EMBL/GenBank/DDBJ whole genome shotgun (WGS) entry which is preliminary data.</text>
</comment>
<dbReference type="EMBL" id="JADCKF010000009">
    <property type="protein sequence ID" value="MBE5056438.1"/>
    <property type="molecule type" value="Genomic_DNA"/>
</dbReference>
<name>A0ABR9RDQ7_9FIRM</name>
<dbReference type="Proteomes" id="UP000806211">
    <property type="component" value="Unassembled WGS sequence"/>
</dbReference>
<reference evidence="2 3" key="1">
    <citation type="submission" date="2020-10" db="EMBL/GenBank/DDBJ databases">
        <title>ChiBAC.</title>
        <authorList>
            <person name="Zenner C."/>
            <person name="Hitch T.C.A."/>
            <person name="Clavel T."/>
        </authorList>
    </citation>
    <scope>NUCLEOTIDE SEQUENCE [LARGE SCALE GENOMIC DNA]</scope>
    <source>
        <strain evidence="2 3">DSM 107456</strain>
    </source>
</reference>
<dbReference type="InterPro" id="IPR010982">
    <property type="entry name" value="Lambda_DNA-bd_dom_sf"/>
</dbReference>
<feature type="domain" description="HTH cro/C1-type" evidence="1">
    <location>
        <begin position="15"/>
        <end position="70"/>
    </location>
</feature>
<dbReference type="RefSeq" id="WP_193538230.1">
    <property type="nucleotide sequence ID" value="NZ_JADCKF010000009.1"/>
</dbReference>